<comment type="similarity">
    <text evidence="2 8">Belongs to the SCO1/2 family.</text>
</comment>
<evidence type="ECO:0000256" key="5">
    <source>
        <dbReference type="ARBA" id="ARBA00023008"/>
    </source>
</evidence>
<dbReference type="RefSeq" id="XP_026286529.1">
    <property type="nucleotide sequence ID" value="XM_026430744.2"/>
</dbReference>
<keyword evidence="11" id="KW-1133">Transmembrane helix</keyword>
<evidence type="ECO:0000256" key="7">
    <source>
        <dbReference type="ARBA" id="ARBA00023136"/>
    </source>
</evidence>
<keyword evidence="12" id="KW-1185">Reference proteome</keyword>
<accession>A0A6J1SZ42</accession>
<protein>
    <submittedName>
        <fullName evidence="13">Protein SCO1 homolog, mitochondrial isoform X1</fullName>
    </submittedName>
</protein>
<feature type="binding site" evidence="9">
    <location>
        <position position="148"/>
    </location>
    <ligand>
        <name>Cu cation</name>
        <dbReference type="ChEBI" id="CHEBI:23378"/>
    </ligand>
</feature>
<keyword evidence="6 8" id="KW-0496">Mitochondrion</keyword>
<dbReference type="GO" id="GO:0006878">
    <property type="term" value="P:intracellular copper ion homeostasis"/>
    <property type="evidence" value="ECO:0007669"/>
    <property type="project" value="UniProtKB-UniRule"/>
</dbReference>
<evidence type="ECO:0000313" key="12">
    <source>
        <dbReference type="Proteomes" id="UP000504606"/>
    </source>
</evidence>
<evidence type="ECO:0000256" key="9">
    <source>
        <dbReference type="PIRSR" id="PIRSR037736-1"/>
    </source>
</evidence>
<proteinExistence type="inferred from homology"/>
<evidence type="ECO:0000256" key="8">
    <source>
        <dbReference type="PIRNR" id="PIRNR037736"/>
    </source>
</evidence>
<dbReference type="GO" id="GO:0016531">
    <property type="term" value="F:copper chaperone activity"/>
    <property type="evidence" value="ECO:0007669"/>
    <property type="project" value="InterPro"/>
</dbReference>
<dbReference type="InterPro" id="IPR003782">
    <property type="entry name" value="SCO1/SenC"/>
</dbReference>
<dbReference type="PIRSF" id="PIRSF037736">
    <property type="entry name" value="SCO1"/>
    <property type="match status" value="1"/>
</dbReference>
<comment type="subunit">
    <text evidence="8">Homodimer.</text>
</comment>
<name>A0A6J1SZ42_FRAOC</name>
<feature type="binding site" evidence="9">
    <location>
        <position position="234"/>
    </location>
    <ligand>
        <name>Cu cation</name>
        <dbReference type="ChEBI" id="CHEBI:23378"/>
    </ligand>
</feature>
<evidence type="ECO:0000256" key="2">
    <source>
        <dbReference type="ARBA" id="ARBA00010996"/>
    </source>
</evidence>
<gene>
    <name evidence="13" type="primary">LOC113212145</name>
</gene>
<keyword evidence="11" id="KW-0812">Transmembrane</keyword>
<feature type="binding site" evidence="9">
    <location>
        <position position="144"/>
    </location>
    <ligand>
        <name>Cu cation</name>
        <dbReference type="ChEBI" id="CHEBI:23378"/>
    </ligand>
</feature>
<organism evidence="12 13">
    <name type="scientific">Frankliniella occidentalis</name>
    <name type="common">Western flower thrips</name>
    <name type="synonym">Euthrips occidentalis</name>
    <dbReference type="NCBI Taxonomy" id="133901"/>
    <lineage>
        <taxon>Eukaryota</taxon>
        <taxon>Metazoa</taxon>
        <taxon>Ecdysozoa</taxon>
        <taxon>Arthropoda</taxon>
        <taxon>Hexapoda</taxon>
        <taxon>Insecta</taxon>
        <taxon>Pterygota</taxon>
        <taxon>Neoptera</taxon>
        <taxon>Paraneoptera</taxon>
        <taxon>Thysanoptera</taxon>
        <taxon>Terebrantia</taxon>
        <taxon>Thripoidea</taxon>
        <taxon>Thripidae</taxon>
        <taxon>Frankliniella</taxon>
    </lineage>
</organism>
<reference evidence="13" key="1">
    <citation type="submission" date="2025-08" db="UniProtKB">
        <authorList>
            <consortium name="RefSeq"/>
        </authorList>
    </citation>
    <scope>IDENTIFICATION</scope>
    <source>
        <tissue evidence="13">Whole organism</tissue>
    </source>
</reference>
<comment type="function">
    <text evidence="8">Copper metallochaperone essential for the synthesis and maturation of cytochrome c oxidase subunit II (MT-CO2/COX2) by facilitating the incorporation of copper into the Cu(A) site of MT-CO2/COX2.</text>
</comment>
<dbReference type="GO" id="GO:0033617">
    <property type="term" value="P:mitochondrial respiratory chain complex IV assembly"/>
    <property type="evidence" value="ECO:0007669"/>
    <property type="project" value="TreeGrafter"/>
</dbReference>
<dbReference type="OrthoDB" id="270009at2759"/>
<evidence type="ECO:0000256" key="6">
    <source>
        <dbReference type="ARBA" id="ARBA00023128"/>
    </source>
</evidence>
<evidence type="ECO:0000256" key="1">
    <source>
        <dbReference type="ARBA" id="ARBA00004273"/>
    </source>
</evidence>
<dbReference type="InterPro" id="IPR017276">
    <property type="entry name" value="Synth_of_cyt-c-oxidase_Sco1/2"/>
</dbReference>
<evidence type="ECO:0000256" key="4">
    <source>
        <dbReference type="ARBA" id="ARBA00022792"/>
    </source>
</evidence>
<keyword evidence="7 11" id="KW-0472">Membrane</keyword>
<evidence type="ECO:0000256" key="11">
    <source>
        <dbReference type="SAM" id="Phobius"/>
    </source>
</evidence>
<feature type="disulfide bond" description="Redox-active" evidence="10">
    <location>
        <begin position="144"/>
        <end position="148"/>
    </location>
</feature>
<dbReference type="CDD" id="cd02968">
    <property type="entry name" value="SCO"/>
    <property type="match status" value="1"/>
</dbReference>
<dbReference type="GO" id="GO:0005507">
    <property type="term" value="F:copper ion binding"/>
    <property type="evidence" value="ECO:0007669"/>
    <property type="project" value="InterPro"/>
</dbReference>
<keyword evidence="4 8" id="KW-0999">Mitochondrion inner membrane</keyword>
<dbReference type="Gene3D" id="3.40.30.10">
    <property type="entry name" value="Glutaredoxin"/>
    <property type="match status" value="1"/>
</dbReference>
<dbReference type="GeneID" id="113212145"/>
<dbReference type="FunFam" id="3.40.30.10:FF:000013">
    <property type="entry name" value="Blast:Protein SCO1 homolog, mitochondrial"/>
    <property type="match status" value="1"/>
</dbReference>
<dbReference type="PANTHER" id="PTHR12151:SF5">
    <property type="entry name" value="AT19154P"/>
    <property type="match status" value="1"/>
</dbReference>
<evidence type="ECO:0000256" key="3">
    <source>
        <dbReference type="ARBA" id="ARBA00022723"/>
    </source>
</evidence>
<sequence length="273" mass="31104">MALSLLRTGTLAIMRQTPQTRLFAPLQLQRCTPYLLRLMSNKSSDPEKPVNVQLPKKKSNLAADKTPISWKNLGISVVVFGILLNVLWYLKKLRKEEIEKNKVLSIGKAAIGGDFELVDTSKKVVSNKDFAGKWVLIYFGFTHCPDICPEELEKMALVVDNIDKERSASVFQPLFISVDPERDTPELIAKYTADFHKRLMGLTGTVDQIKDVCKKYRIYYSAGPKEDGDYIVDHTIIMYLLNPKGEFQQYYGRNKTAAEITKDVLVRMAMYKE</sequence>
<dbReference type="AlphaFoldDB" id="A0A6J1SZ42"/>
<dbReference type="GO" id="GO:0005743">
    <property type="term" value="C:mitochondrial inner membrane"/>
    <property type="evidence" value="ECO:0007669"/>
    <property type="project" value="UniProtKB-SubCell"/>
</dbReference>
<dbReference type="Proteomes" id="UP000504606">
    <property type="component" value="Unplaced"/>
</dbReference>
<dbReference type="CTD" id="33711"/>
<keyword evidence="3 8" id="KW-0479">Metal-binding</keyword>
<comment type="subcellular location">
    <subcellularLocation>
        <location evidence="1 8">Mitochondrion inner membrane</location>
    </subcellularLocation>
</comment>
<dbReference type="KEGG" id="foc:113212145"/>
<dbReference type="InterPro" id="IPR036249">
    <property type="entry name" value="Thioredoxin-like_sf"/>
</dbReference>
<dbReference type="SUPFAM" id="SSF52833">
    <property type="entry name" value="Thioredoxin-like"/>
    <property type="match status" value="1"/>
</dbReference>
<keyword evidence="8" id="KW-0143">Chaperone</keyword>
<keyword evidence="10" id="KW-1015">Disulfide bond</keyword>
<dbReference type="Pfam" id="PF02630">
    <property type="entry name" value="SCO1-SenC"/>
    <property type="match status" value="1"/>
</dbReference>
<evidence type="ECO:0000256" key="10">
    <source>
        <dbReference type="PIRSR" id="PIRSR603782-2"/>
    </source>
</evidence>
<dbReference type="PANTHER" id="PTHR12151">
    <property type="entry name" value="ELECTRON TRANSPORT PROTIN SCO1/SENC FAMILY MEMBER"/>
    <property type="match status" value="1"/>
</dbReference>
<evidence type="ECO:0000313" key="13">
    <source>
        <dbReference type="RefSeq" id="XP_026286529.1"/>
    </source>
</evidence>
<keyword evidence="5 8" id="KW-0186">Copper</keyword>
<feature type="transmembrane region" description="Helical" evidence="11">
    <location>
        <begin position="73"/>
        <end position="90"/>
    </location>
</feature>